<reference evidence="9" key="1">
    <citation type="journal article" date="2018" name="Nat. Microbiol.">
        <title>Leveraging single-cell genomics to expand the fungal tree of life.</title>
        <authorList>
            <person name="Ahrendt S.R."/>
            <person name="Quandt C.A."/>
            <person name="Ciobanu D."/>
            <person name="Clum A."/>
            <person name="Salamov A."/>
            <person name="Andreopoulos B."/>
            <person name="Cheng J.F."/>
            <person name="Woyke T."/>
            <person name="Pelin A."/>
            <person name="Henrissat B."/>
            <person name="Reynolds N.K."/>
            <person name="Benny G.L."/>
            <person name="Smith M.E."/>
            <person name="James T.Y."/>
            <person name="Grigoriev I.V."/>
        </authorList>
    </citation>
    <scope>NUCLEOTIDE SEQUENCE [LARGE SCALE GENOMIC DNA]</scope>
    <source>
        <strain evidence="9">Benny S71-1</strain>
    </source>
</reference>
<evidence type="ECO:0000313" key="8">
    <source>
        <dbReference type="EMBL" id="RKP25008.1"/>
    </source>
</evidence>
<dbReference type="OrthoDB" id="10254310at2759"/>
<dbReference type="AlphaFoldDB" id="A0A4P9YYG7"/>
<evidence type="ECO:0000256" key="6">
    <source>
        <dbReference type="PIRNR" id="PIRNR002291"/>
    </source>
</evidence>
<evidence type="ECO:0000313" key="9">
    <source>
        <dbReference type="Proteomes" id="UP000278143"/>
    </source>
</evidence>
<organism evidence="8 9">
    <name type="scientific">Syncephalis pseudoplumigaleata</name>
    <dbReference type="NCBI Taxonomy" id="1712513"/>
    <lineage>
        <taxon>Eukaryota</taxon>
        <taxon>Fungi</taxon>
        <taxon>Fungi incertae sedis</taxon>
        <taxon>Zoopagomycota</taxon>
        <taxon>Zoopagomycotina</taxon>
        <taxon>Zoopagomycetes</taxon>
        <taxon>Zoopagales</taxon>
        <taxon>Piptocephalidaceae</taxon>
        <taxon>Syncephalis</taxon>
    </lineage>
</organism>
<evidence type="ECO:0000259" key="7">
    <source>
        <dbReference type="Pfam" id="PF01602"/>
    </source>
</evidence>
<dbReference type="InterPro" id="IPR026739">
    <property type="entry name" value="AP_beta"/>
</dbReference>
<dbReference type="PIRSF" id="PIRSF002291">
    <property type="entry name" value="AP_complex_beta"/>
    <property type="match status" value="1"/>
</dbReference>
<dbReference type="GO" id="GO:0030276">
    <property type="term" value="F:clathrin binding"/>
    <property type="evidence" value="ECO:0007669"/>
    <property type="project" value="InterPro"/>
</dbReference>
<dbReference type="InterPro" id="IPR016024">
    <property type="entry name" value="ARM-type_fold"/>
</dbReference>
<keyword evidence="5 6" id="KW-0472">Membrane</keyword>
<comment type="subcellular location">
    <subcellularLocation>
        <location evidence="1">Endomembrane system</location>
    </subcellularLocation>
</comment>
<proteinExistence type="inferred from homology"/>
<sequence length="619" mass="69761">MPIGTRPLHGNGLTSAHAHTHFFGAGKIQELRSELVSDKRDSKYAKKKAVLKRIVANMTMGNDMSPLFPDVIACLSIPNLEVKKMVYLYVTNYCRSKPEMARMAAPYFEKDVNDANPLIRALAIRSMGYIHIDRVVDGFCDPLRHCLRDPDPYVRKTAAVGVAKLFMHDPSLAESEGFLEILRNMLGDSNPAVVSNAVAALVEISERSPNYQLEMSMSTANRLANVLNECSEWGQGYILEALLYAVPQELGEAELLAERVVSRLQHANSFVVLATVKLLVYLLNYMSREEDVKGFSTKLGPPLISLLSHGPEVQYVALRNILLIIQKYPEMLHADVHTFFCKYDEPIYIKLSKLEIIFRLATEDNAREVLSELREYASEIDVDFVRRAVRCIGRLGIKLEQSSQMCIALLLELIQTRVSYVVQEAVIVMKDIFRRYPNQYENVIPILCENLDDLDQPEAKVAMVWIIGQYAERVDNAEGILESFVDTFKEEHTEVQLALLTAAVKLFLKRPAAGQELVPKLLKWATEEVDNPDLRDRGFIYWRLLSTNPAAAKSIILSDKPEISTEADHMDPVMLEELLLHIASLSSIYHKSPAMFINGAKIRTLPVSQVLNTRTTPVS</sequence>
<accession>A0A4P9YYG7</accession>
<evidence type="ECO:0000256" key="4">
    <source>
        <dbReference type="ARBA" id="ARBA00022927"/>
    </source>
</evidence>
<evidence type="ECO:0000256" key="5">
    <source>
        <dbReference type="ARBA" id="ARBA00023136"/>
    </source>
</evidence>
<comment type="similarity">
    <text evidence="2 6">Belongs to the adaptor complexes large subunit family.</text>
</comment>
<dbReference type="EMBL" id="KZ989927">
    <property type="protein sequence ID" value="RKP25008.1"/>
    <property type="molecule type" value="Genomic_DNA"/>
</dbReference>
<keyword evidence="9" id="KW-1185">Reference proteome</keyword>
<dbReference type="Proteomes" id="UP000278143">
    <property type="component" value="Unassembled WGS sequence"/>
</dbReference>
<dbReference type="InterPro" id="IPR002553">
    <property type="entry name" value="Clathrin/coatomer_adapt-like_N"/>
</dbReference>
<dbReference type="SUPFAM" id="SSF48371">
    <property type="entry name" value="ARM repeat"/>
    <property type="match status" value="1"/>
</dbReference>
<feature type="domain" description="Clathrin/coatomer adaptor adaptin-like N-terminal" evidence="7">
    <location>
        <begin position="29"/>
        <end position="547"/>
    </location>
</feature>
<dbReference type="GO" id="GO:0006886">
    <property type="term" value="P:intracellular protein transport"/>
    <property type="evidence" value="ECO:0007669"/>
    <property type="project" value="InterPro"/>
</dbReference>
<dbReference type="InterPro" id="IPR016342">
    <property type="entry name" value="AP_complex_bsu_1_2_4"/>
</dbReference>
<keyword evidence="4 6" id="KW-0653">Protein transport</keyword>
<name>A0A4P9YYG7_9FUNG</name>
<dbReference type="InterPro" id="IPR011989">
    <property type="entry name" value="ARM-like"/>
</dbReference>
<evidence type="ECO:0000256" key="1">
    <source>
        <dbReference type="ARBA" id="ARBA00004308"/>
    </source>
</evidence>
<protein>
    <recommendedName>
        <fullName evidence="6">AP complex subunit beta</fullName>
    </recommendedName>
</protein>
<evidence type="ECO:0000256" key="3">
    <source>
        <dbReference type="ARBA" id="ARBA00022448"/>
    </source>
</evidence>
<dbReference type="GO" id="GO:0030117">
    <property type="term" value="C:membrane coat"/>
    <property type="evidence" value="ECO:0007669"/>
    <property type="project" value="InterPro"/>
</dbReference>
<dbReference type="GO" id="GO:0016192">
    <property type="term" value="P:vesicle-mediated transport"/>
    <property type="evidence" value="ECO:0007669"/>
    <property type="project" value="InterPro"/>
</dbReference>
<dbReference type="Pfam" id="PF01602">
    <property type="entry name" value="Adaptin_N"/>
    <property type="match status" value="1"/>
</dbReference>
<comment type="function">
    <text evidence="6">Adaptins are components of the adaptor complexes which link clathrin to receptors in coated vesicles. Clathrin-associated protein complexes are believed to interact with the cytoplasmic tails of membrane proteins, leading to their selection and concentration.</text>
</comment>
<keyword evidence="3 6" id="KW-0813">Transport</keyword>
<evidence type="ECO:0000256" key="2">
    <source>
        <dbReference type="ARBA" id="ARBA00006613"/>
    </source>
</evidence>
<dbReference type="GO" id="GO:0012505">
    <property type="term" value="C:endomembrane system"/>
    <property type="evidence" value="ECO:0007669"/>
    <property type="project" value="UniProtKB-SubCell"/>
</dbReference>
<dbReference type="PANTHER" id="PTHR11134">
    <property type="entry name" value="ADAPTOR COMPLEX SUBUNIT BETA FAMILY MEMBER"/>
    <property type="match status" value="1"/>
</dbReference>
<dbReference type="Gene3D" id="1.25.10.10">
    <property type="entry name" value="Leucine-rich Repeat Variant"/>
    <property type="match status" value="1"/>
</dbReference>
<gene>
    <name evidence="8" type="ORF">SYNPS1DRAFT_16288</name>
</gene>